<dbReference type="Pfam" id="PF00933">
    <property type="entry name" value="Glyco_hydro_3"/>
    <property type="match status" value="1"/>
</dbReference>
<dbReference type="EC" id="3.2.1.21" evidence="3"/>
<gene>
    <name evidence="10" type="ORF">KDH_27700</name>
</gene>
<dbReference type="PRINTS" id="PR00133">
    <property type="entry name" value="GLHYDRLASE3"/>
</dbReference>
<feature type="domain" description="Glycoside hydrolase family 3 N-terminal" evidence="8">
    <location>
        <begin position="69"/>
        <end position="404"/>
    </location>
</feature>
<comment type="similarity">
    <text evidence="2">Belongs to the glycosyl hydrolase 3 family.</text>
</comment>
<dbReference type="InterPro" id="IPR036962">
    <property type="entry name" value="Glyco_hydro_3_N_sf"/>
</dbReference>
<accession>A0ABQ6FSZ2</accession>
<dbReference type="InterPro" id="IPR002772">
    <property type="entry name" value="Glyco_hydro_3_C"/>
</dbReference>
<feature type="domain" description="Glycoside hydrolase family 3 C-terminal" evidence="9">
    <location>
        <begin position="442"/>
        <end position="644"/>
    </location>
</feature>
<dbReference type="InterPro" id="IPR001764">
    <property type="entry name" value="Glyco_hydro_3_N"/>
</dbReference>
<keyword evidence="11" id="KW-1185">Reference proteome</keyword>
<evidence type="ECO:0000256" key="6">
    <source>
        <dbReference type="ARBA" id="ARBA00023295"/>
    </source>
</evidence>
<dbReference type="PANTHER" id="PTHR30620">
    <property type="entry name" value="PERIPLASMIC BETA-GLUCOSIDASE-RELATED"/>
    <property type="match status" value="1"/>
</dbReference>
<dbReference type="RefSeq" id="WP_338250722.1">
    <property type="nucleotide sequence ID" value="NZ_BSRI01000001.1"/>
</dbReference>
<keyword evidence="7" id="KW-0812">Transmembrane</keyword>
<keyword evidence="5" id="KW-0378">Hydrolase</keyword>
<feature type="transmembrane region" description="Helical" evidence="7">
    <location>
        <begin position="20"/>
        <end position="42"/>
    </location>
</feature>
<evidence type="ECO:0000256" key="5">
    <source>
        <dbReference type="ARBA" id="ARBA00022801"/>
    </source>
</evidence>
<dbReference type="EMBL" id="BSRI01000001">
    <property type="protein sequence ID" value="GLV55926.1"/>
    <property type="molecule type" value="Genomic_DNA"/>
</dbReference>
<evidence type="ECO:0000256" key="3">
    <source>
        <dbReference type="ARBA" id="ARBA00012744"/>
    </source>
</evidence>
<dbReference type="PANTHER" id="PTHR30620:SF16">
    <property type="entry name" value="LYSOSOMAL BETA GLUCOSIDASE"/>
    <property type="match status" value="1"/>
</dbReference>
<evidence type="ECO:0000256" key="4">
    <source>
        <dbReference type="ARBA" id="ARBA00022729"/>
    </source>
</evidence>
<evidence type="ECO:0000313" key="10">
    <source>
        <dbReference type="EMBL" id="GLV55926.1"/>
    </source>
</evidence>
<dbReference type="Proteomes" id="UP001344906">
    <property type="component" value="Unassembled WGS sequence"/>
</dbReference>
<evidence type="ECO:0000259" key="9">
    <source>
        <dbReference type="Pfam" id="PF01915"/>
    </source>
</evidence>
<sequence>MLTRTPFALKLLGSYRLRHVATATLSVMVILLIWQLIVPAYAVNARTLSRLTPFASGCISPSDCLSKMTLPEKEGQMTQVEKNAFTMAGNSITDITTYFIGSVLSGGGGGPNGAGGTATQWADMVDNFQSYALQTRLGIPIIYGADAVHGHNNVYGATLFPHNIGLGAMHDPTLITQVEQVTRDEVLGTGVRWTFAPCVCTPQDIRWGRTYEGYSEVPSDNATDGSAAIVGFQGSNGALGPTNILATAKHFIGDGHTTWGTGSPYLNEGDDQISEQQLDAIDLPPYQSAVSNKVGSVMISYSSWNGLKDHANQYLITTKLKGTGTDSYGTPNLGFQGFVVSDWQAIDQISSDYNYDVRTAINAGIDMVMVPDKYKTFISTLDTEIKAGNIPMSRIDDAVTRILTAKFAAGLFTQPYTDRSYTPNVGSAAHRAVARQAERESLVLLKNNSVLPLSKTGSYTLVVGGDHADNLGYQLGGWSISWQGGSGTTTVGTTLWQAIQQAGLSSSVKLNFVGTRTKGNYRGDVGIVAVGETPYAEGNGDTSTLALSSTDTAEVSDVCSRVTKCIVFLFSGRPMIINTQLNQSSAFVAGWIGSTEGEGITDVLFGDYGFQGKLTYTWPNTVMQEPCNQNNGCTGALFPYGYGITPF</sequence>
<dbReference type="InterPro" id="IPR017853">
    <property type="entry name" value="GH"/>
</dbReference>
<dbReference type="Pfam" id="PF01915">
    <property type="entry name" value="Glyco_hydro_3_C"/>
    <property type="match status" value="1"/>
</dbReference>
<dbReference type="InterPro" id="IPR051915">
    <property type="entry name" value="Cellulose_Degrad_GH3"/>
</dbReference>
<reference evidence="10 11" key="1">
    <citation type="submission" date="2023-02" db="EMBL/GenBank/DDBJ databases">
        <title>Dictyobacter halimunensis sp. nov., a new member of the class Ktedonobacteria from forest soil in a geothermal area.</title>
        <authorList>
            <person name="Rachmania M.K."/>
            <person name="Ningsih F."/>
            <person name="Sakai Y."/>
            <person name="Yabe S."/>
            <person name="Yokota A."/>
            <person name="Sjamsuridzal W."/>
        </authorList>
    </citation>
    <scope>NUCLEOTIDE SEQUENCE [LARGE SCALE GENOMIC DNA]</scope>
    <source>
        <strain evidence="10 11">S3.2.2.5</strain>
    </source>
</reference>
<evidence type="ECO:0000259" key="8">
    <source>
        <dbReference type="Pfam" id="PF00933"/>
    </source>
</evidence>
<evidence type="ECO:0000256" key="1">
    <source>
        <dbReference type="ARBA" id="ARBA00000448"/>
    </source>
</evidence>
<comment type="caution">
    <text evidence="10">The sequence shown here is derived from an EMBL/GenBank/DDBJ whole genome shotgun (WGS) entry which is preliminary data.</text>
</comment>
<dbReference type="SUPFAM" id="SSF51445">
    <property type="entry name" value="(Trans)glycosidases"/>
    <property type="match status" value="1"/>
</dbReference>
<dbReference type="SUPFAM" id="SSF52279">
    <property type="entry name" value="Beta-D-glucan exohydrolase, C-terminal domain"/>
    <property type="match status" value="1"/>
</dbReference>
<keyword evidence="7" id="KW-0472">Membrane</keyword>
<organism evidence="10 11">
    <name type="scientific">Dictyobacter halimunensis</name>
    <dbReference type="NCBI Taxonomy" id="3026934"/>
    <lineage>
        <taxon>Bacteria</taxon>
        <taxon>Bacillati</taxon>
        <taxon>Chloroflexota</taxon>
        <taxon>Ktedonobacteria</taxon>
        <taxon>Ktedonobacterales</taxon>
        <taxon>Dictyobacteraceae</taxon>
        <taxon>Dictyobacter</taxon>
    </lineage>
</organism>
<evidence type="ECO:0000256" key="2">
    <source>
        <dbReference type="ARBA" id="ARBA00005336"/>
    </source>
</evidence>
<dbReference type="Gene3D" id="3.40.50.1700">
    <property type="entry name" value="Glycoside hydrolase family 3 C-terminal domain"/>
    <property type="match status" value="1"/>
</dbReference>
<evidence type="ECO:0000256" key="7">
    <source>
        <dbReference type="SAM" id="Phobius"/>
    </source>
</evidence>
<keyword evidence="7" id="KW-1133">Transmembrane helix</keyword>
<dbReference type="Gene3D" id="3.20.20.300">
    <property type="entry name" value="Glycoside hydrolase, family 3, N-terminal domain"/>
    <property type="match status" value="1"/>
</dbReference>
<proteinExistence type="inferred from homology"/>
<keyword evidence="4" id="KW-0732">Signal</keyword>
<comment type="catalytic activity">
    <reaction evidence="1">
        <text>Hydrolysis of terminal, non-reducing beta-D-glucosyl residues with release of beta-D-glucose.</text>
        <dbReference type="EC" id="3.2.1.21"/>
    </reaction>
</comment>
<keyword evidence="6" id="KW-0326">Glycosidase</keyword>
<dbReference type="InterPro" id="IPR036881">
    <property type="entry name" value="Glyco_hydro_3_C_sf"/>
</dbReference>
<name>A0ABQ6FSZ2_9CHLR</name>
<evidence type="ECO:0000313" key="11">
    <source>
        <dbReference type="Proteomes" id="UP001344906"/>
    </source>
</evidence>
<protein>
    <recommendedName>
        <fullName evidence="3">beta-glucosidase</fullName>
        <ecNumber evidence="3">3.2.1.21</ecNumber>
    </recommendedName>
</protein>